<reference evidence="6 7" key="1">
    <citation type="submission" date="2018-08" db="EMBL/GenBank/DDBJ databases">
        <title>Verrucosispora craniellae sp. nov., isolated from a marine sponge in the South China Sea.</title>
        <authorList>
            <person name="Li L."/>
            <person name="Lin H.W."/>
        </authorList>
    </citation>
    <scope>NUCLEOTIDE SEQUENCE [LARGE SCALE GENOMIC DNA]</scope>
    <source>
        <strain evidence="6 7">LHW63014</strain>
    </source>
</reference>
<dbReference type="Proteomes" id="UP000262621">
    <property type="component" value="Unassembled WGS sequence"/>
</dbReference>
<name>A0A372G556_9ACTN</name>
<dbReference type="OrthoDB" id="24041at2"/>
<sequence>MSGRTFHVLLVGGGNGAFLAHRPETRTTFVTSRELLTWFGNLGHHARVLAIQGDEPDDLVVDMVGTIHAVDPFDAVACLGEPLTVLAARIATALDLPGVPPLPVVRRIVDKESMRTHLAEAGVEDVRARTVENIAELAAIVGAGHPEAAWIVKPAAGCGSMGVSKVTRDSDLEAALRRASDQESPIDPDRANRRVIVEPFLSGPQFSVESISQHGVTSVLAITQKFSHPETFVELGHVVPAQIPDAEAEVVRSYVVRMLDALGFTDGPAHTEVVLTSEGPRIVEVNARVGGDDIGEMASIVSGVDMSAASIDLVLGEPVQERLRNAAPSGTSEAIWFVTAPEAGIFAGLDGVEDARALGPSVEVTALVQVGAPVELLSDSGSRVAQVRASAASAEEAVRLAQRAAWKLNLRIAKRVPAEVGAEHAI</sequence>
<dbReference type="Gene3D" id="3.40.50.20">
    <property type="match status" value="1"/>
</dbReference>
<dbReference type="SUPFAM" id="SSF56059">
    <property type="entry name" value="Glutathione synthetase ATP-binding domain-like"/>
    <property type="match status" value="1"/>
</dbReference>
<feature type="domain" description="ATP-grasp" evidence="5">
    <location>
        <begin position="115"/>
        <end position="315"/>
    </location>
</feature>
<dbReference type="PANTHER" id="PTHR43585">
    <property type="entry name" value="FUMIPYRROLE BIOSYNTHESIS PROTEIN C"/>
    <property type="match status" value="1"/>
</dbReference>
<evidence type="ECO:0000256" key="4">
    <source>
        <dbReference type="PROSITE-ProRule" id="PRU00409"/>
    </source>
</evidence>
<keyword evidence="1" id="KW-0436">Ligase</keyword>
<evidence type="ECO:0000256" key="2">
    <source>
        <dbReference type="ARBA" id="ARBA00022741"/>
    </source>
</evidence>
<dbReference type="RefSeq" id="WP_117226110.1">
    <property type="nucleotide sequence ID" value="NZ_CP061725.1"/>
</dbReference>
<protein>
    <submittedName>
        <fullName evidence="6">ATP-grasp domain-containing protein</fullName>
    </submittedName>
</protein>
<evidence type="ECO:0000256" key="3">
    <source>
        <dbReference type="ARBA" id="ARBA00022840"/>
    </source>
</evidence>
<dbReference type="Gene3D" id="3.30.470.20">
    <property type="entry name" value="ATP-grasp fold, B domain"/>
    <property type="match status" value="1"/>
</dbReference>
<organism evidence="6 7">
    <name type="scientific">Micromonospora craniellae</name>
    <dbReference type="NCBI Taxonomy" id="2294034"/>
    <lineage>
        <taxon>Bacteria</taxon>
        <taxon>Bacillati</taxon>
        <taxon>Actinomycetota</taxon>
        <taxon>Actinomycetes</taxon>
        <taxon>Micromonosporales</taxon>
        <taxon>Micromonosporaceae</taxon>
        <taxon>Micromonospora</taxon>
    </lineage>
</organism>
<gene>
    <name evidence="6" type="ORF">D0Q02_01430</name>
</gene>
<dbReference type="EMBL" id="QVFU01000001">
    <property type="protein sequence ID" value="RFS48177.1"/>
    <property type="molecule type" value="Genomic_DNA"/>
</dbReference>
<dbReference type="AlphaFoldDB" id="A0A372G556"/>
<dbReference type="InterPro" id="IPR052032">
    <property type="entry name" value="ATP-dep_AA_Ligase"/>
</dbReference>
<dbReference type="InterPro" id="IPR040570">
    <property type="entry name" value="LAL_C2"/>
</dbReference>
<keyword evidence="3 4" id="KW-0067">ATP-binding</keyword>
<evidence type="ECO:0000259" key="5">
    <source>
        <dbReference type="PROSITE" id="PS50975"/>
    </source>
</evidence>
<comment type="caution">
    <text evidence="6">The sequence shown here is derived from an EMBL/GenBank/DDBJ whole genome shotgun (WGS) entry which is preliminary data.</text>
</comment>
<evidence type="ECO:0000256" key="1">
    <source>
        <dbReference type="ARBA" id="ARBA00022598"/>
    </source>
</evidence>
<dbReference type="PROSITE" id="PS50975">
    <property type="entry name" value="ATP_GRASP"/>
    <property type="match status" value="1"/>
</dbReference>
<proteinExistence type="predicted"/>
<keyword evidence="2 4" id="KW-0547">Nucleotide-binding</keyword>
<dbReference type="GO" id="GO:0005524">
    <property type="term" value="F:ATP binding"/>
    <property type="evidence" value="ECO:0007669"/>
    <property type="project" value="UniProtKB-UniRule"/>
</dbReference>
<evidence type="ECO:0000313" key="7">
    <source>
        <dbReference type="Proteomes" id="UP000262621"/>
    </source>
</evidence>
<keyword evidence="7" id="KW-1185">Reference proteome</keyword>
<accession>A0A372G556</accession>
<dbReference type="Pfam" id="PF18603">
    <property type="entry name" value="LAL_C2"/>
    <property type="match status" value="1"/>
</dbReference>
<dbReference type="PANTHER" id="PTHR43585:SF2">
    <property type="entry name" value="ATP-GRASP ENZYME FSQD"/>
    <property type="match status" value="1"/>
</dbReference>
<evidence type="ECO:0000313" key="6">
    <source>
        <dbReference type="EMBL" id="RFS48177.1"/>
    </source>
</evidence>
<dbReference type="InterPro" id="IPR011761">
    <property type="entry name" value="ATP-grasp"/>
</dbReference>
<dbReference type="GO" id="GO:0016874">
    <property type="term" value="F:ligase activity"/>
    <property type="evidence" value="ECO:0007669"/>
    <property type="project" value="UniProtKB-KW"/>
</dbReference>
<dbReference type="Pfam" id="PF13535">
    <property type="entry name" value="ATP-grasp_4"/>
    <property type="match status" value="1"/>
</dbReference>
<dbReference type="GO" id="GO:0046872">
    <property type="term" value="F:metal ion binding"/>
    <property type="evidence" value="ECO:0007669"/>
    <property type="project" value="InterPro"/>
</dbReference>